<protein>
    <submittedName>
        <fullName evidence="2">Uncharacterized protein</fullName>
    </submittedName>
</protein>
<feature type="region of interest" description="Disordered" evidence="1">
    <location>
        <begin position="1"/>
        <end position="41"/>
    </location>
</feature>
<dbReference type="EMBL" id="GGEC01044557">
    <property type="protein sequence ID" value="MBX25041.1"/>
    <property type="molecule type" value="Transcribed_RNA"/>
</dbReference>
<accession>A0A2P2M4A4</accession>
<evidence type="ECO:0000256" key="1">
    <source>
        <dbReference type="SAM" id="MobiDB-lite"/>
    </source>
</evidence>
<proteinExistence type="predicted"/>
<dbReference type="AlphaFoldDB" id="A0A2P2M4A4"/>
<evidence type="ECO:0000313" key="2">
    <source>
        <dbReference type="EMBL" id="MBX25041.1"/>
    </source>
</evidence>
<reference evidence="2" key="1">
    <citation type="submission" date="2018-02" db="EMBL/GenBank/DDBJ databases">
        <title>Rhizophora mucronata_Transcriptome.</title>
        <authorList>
            <person name="Meera S.P."/>
            <person name="Sreeshan A."/>
            <person name="Augustine A."/>
        </authorList>
    </citation>
    <scope>NUCLEOTIDE SEQUENCE</scope>
    <source>
        <tissue evidence="2">Leaf</tissue>
    </source>
</reference>
<name>A0A2P2M4A4_RHIMU</name>
<organism evidence="2">
    <name type="scientific">Rhizophora mucronata</name>
    <name type="common">Asiatic mangrove</name>
    <dbReference type="NCBI Taxonomy" id="61149"/>
    <lineage>
        <taxon>Eukaryota</taxon>
        <taxon>Viridiplantae</taxon>
        <taxon>Streptophyta</taxon>
        <taxon>Embryophyta</taxon>
        <taxon>Tracheophyta</taxon>
        <taxon>Spermatophyta</taxon>
        <taxon>Magnoliopsida</taxon>
        <taxon>eudicotyledons</taxon>
        <taxon>Gunneridae</taxon>
        <taxon>Pentapetalae</taxon>
        <taxon>rosids</taxon>
        <taxon>fabids</taxon>
        <taxon>Malpighiales</taxon>
        <taxon>Rhizophoraceae</taxon>
        <taxon>Rhizophora</taxon>
    </lineage>
</organism>
<sequence>MKEFVGGCCKGEEDEQKTGSTQASEPLRMEAQSRPQDQRNGIVQITNSNQEKKKCKIYHGNYY</sequence>